<dbReference type="PANTHER" id="PTHR32444:SF83">
    <property type="entry name" value="G-TYPE LECTIN S-RECEPTOR-LIKE SERINE_THREONINE-PROTEIN KINASE LECRK3"/>
    <property type="match status" value="1"/>
</dbReference>
<comment type="caution">
    <text evidence="2">The sequence shown here is derived from an EMBL/GenBank/DDBJ whole genome shotgun (WGS) entry which is preliminary data.</text>
</comment>
<organism evidence="2">
    <name type="scientific">Medicago truncatula</name>
    <name type="common">Barrel medic</name>
    <name type="synonym">Medicago tribuloides</name>
    <dbReference type="NCBI Taxonomy" id="3880"/>
    <lineage>
        <taxon>Eukaryota</taxon>
        <taxon>Viridiplantae</taxon>
        <taxon>Streptophyta</taxon>
        <taxon>Embryophyta</taxon>
        <taxon>Tracheophyta</taxon>
        <taxon>Spermatophyta</taxon>
        <taxon>Magnoliopsida</taxon>
        <taxon>eudicotyledons</taxon>
        <taxon>Gunneridae</taxon>
        <taxon>Pentapetalae</taxon>
        <taxon>rosids</taxon>
        <taxon>fabids</taxon>
        <taxon>Fabales</taxon>
        <taxon>Fabaceae</taxon>
        <taxon>Papilionoideae</taxon>
        <taxon>50 kb inversion clade</taxon>
        <taxon>NPAAA clade</taxon>
        <taxon>Hologalegina</taxon>
        <taxon>IRL clade</taxon>
        <taxon>Trifolieae</taxon>
        <taxon>Medicago</taxon>
    </lineage>
</organism>
<feature type="chain" id="PRO_5017404556" evidence="1">
    <location>
        <begin position="23"/>
        <end position="112"/>
    </location>
</feature>
<proteinExistence type="predicted"/>
<dbReference type="EC" id="2.7.11.1" evidence="2"/>
<keyword evidence="2" id="KW-0808">Transferase</keyword>
<keyword evidence="2" id="KW-0723">Serine/threonine-protein kinase</keyword>
<accession>A0A396IBI2</accession>
<dbReference type="EMBL" id="PSQE01000004">
    <property type="protein sequence ID" value="RHN62960.1"/>
    <property type="molecule type" value="Genomic_DNA"/>
</dbReference>
<feature type="signal peptide" evidence="1">
    <location>
        <begin position="1"/>
        <end position="22"/>
    </location>
</feature>
<dbReference type="PANTHER" id="PTHR32444">
    <property type="entry name" value="BULB-TYPE LECTIN DOMAIN-CONTAINING PROTEIN"/>
    <property type="match status" value="1"/>
</dbReference>
<reference evidence="2" key="1">
    <citation type="journal article" date="2018" name="Nat. Plants">
        <title>Whole-genome landscape of Medicago truncatula symbiotic genes.</title>
        <authorList>
            <person name="Pecrix Y."/>
            <person name="Gamas P."/>
            <person name="Carrere S."/>
        </authorList>
    </citation>
    <scope>NUCLEOTIDE SEQUENCE</scope>
    <source>
        <tissue evidence="2">Leaves</tissue>
    </source>
</reference>
<keyword evidence="1" id="KW-0732">Signal</keyword>
<evidence type="ECO:0000313" key="2">
    <source>
        <dbReference type="EMBL" id="RHN62960.1"/>
    </source>
</evidence>
<keyword evidence="2" id="KW-0418">Kinase</keyword>
<protein>
    <submittedName>
        <fullName evidence="2">Putative non-specific serine/threonine protein kinase</fullName>
        <ecNumber evidence="2">2.7.11.1</ecNumber>
    </submittedName>
</protein>
<dbReference type="GO" id="GO:0004674">
    <property type="term" value="F:protein serine/threonine kinase activity"/>
    <property type="evidence" value="ECO:0007669"/>
    <property type="project" value="UniProtKB-KW"/>
</dbReference>
<sequence>MAFTISYFFLAYLLFPFQCSSSLSSLNKGSSLSVEKYAEDVIVSSNGMFSAGFFQVGENAFSFGIWFTELQPHTHNPATIVWIANRDNPVNERSKSRWQRLIGPKLHMAVYK</sequence>
<name>A0A396IBI2_MEDTR</name>
<dbReference type="AlphaFoldDB" id="A0A396IBI2"/>
<dbReference type="Proteomes" id="UP000265566">
    <property type="component" value="Chromosome 4"/>
</dbReference>
<evidence type="ECO:0000256" key="1">
    <source>
        <dbReference type="SAM" id="SignalP"/>
    </source>
</evidence>
<dbReference type="Gramene" id="rna25601">
    <property type="protein sequence ID" value="RHN62960.1"/>
    <property type="gene ID" value="gene25601"/>
</dbReference>
<gene>
    <name evidence="2" type="ORF">MtrunA17_Chr4g0053131</name>
</gene>